<organism evidence="2 3">
    <name type="scientific">Streptomyces yunnanensis</name>
    <dbReference type="NCBI Taxonomy" id="156453"/>
    <lineage>
        <taxon>Bacteria</taxon>
        <taxon>Bacillati</taxon>
        <taxon>Actinomycetota</taxon>
        <taxon>Actinomycetes</taxon>
        <taxon>Kitasatosporales</taxon>
        <taxon>Streptomycetaceae</taxon>
        <taxon>Streptomyces</taxon>
    </lineage>
</organism>
<dbReference type="PANTHER" id="PTHR35340:SF5">
    <property type="entry name" value="ASST-DOMAIN-CONTAINING PROTEIN"/>
    <property type="match status" value="1"/>
</dbReference>
<dbReference type="Proteomes" id="UP001218629">
    <property type="component" value="Chromosome"/>
</dbReference>
<reference evidence="2 3" key="1">
    <citation type="submission" date="2022-03" db="EMBL/GenBank/DDBJ databases">
        <title>Streptomyces yunnanensis P86,complete genome.</title>
        <authorList>
            <person name="Chen S."/>
            <person name="Zhang Q."/>
        </authorList>
    </citation>
    <scope>NUCLEOTIDE SEQUENCE [LARGE SCALE GENOMIC DNA]</scope>
    <source>
        <strain evidence="2 3">P86</strain>
    </source>
</reference>
<feature type="chain" id="PRO_5047470324" evidence="1">
    <location>
        <begin position="32"/>
        <end position="406"/>
    </location>
</feature>
<protein>
    <submittedName>
        <fullName evidence="2">Arylsulfotransferase family protein</fullName>
    </submittedName>
</protein>
<dbReference type="Pfam" id="PF14269">
    <property type="entry name" value="Arylsulfotran_2"/>
    <property type="match status" value="1"/>
</dbReference>
<keyword evidence="3" id="KW-1185">Reference proteome</keyword>
<dbReference type="RefSeq" id="WP_275310039.1">
    <property type="nucleotide sequence ID" value="NZ_CP095749.1"/>
</dbReference>
<keyword evidence="1" id="KW-0732">Signal</keyword>
<feature type="signal peptide" evidence="1">
    <location>
        <begin position="1"/>
        <end position="31"/>
    </location>
</feature>
<dbReference type="InterPro" id="IPR053143">
    <property type="entry name" value="Arylsulfate_ST"/>
</dbReference>
<proteinExistence type="predicted"/>
<accession>A0ABY8AFG4</accession>
<sequence length="406" mass="43843">MRKRTWAAPMTLAAAATAALSGAVPATGAWASEPGSRPLPPVHVLADKVGTGSGDIFVSPNSATSKYASGVEILSHDGKKVVWSHAVPSGQEAADFRKQTYHGKPVLTWWQGTNLGGLASGVDYVYNDQYQKIAEVRAGNGYTADGHEFLITPRNTALILAYKEATADLTSIGGSAHQKVINGAAQEVDIRTGKVLFQWNSADHVPYAQSKQPLPSSATTPWDWFHINAVKPDGKGKLLIDARNTWTTYQVSRHTGKIFWQLGGKASSFKLKAAPGQVLNEAGKIFAWQHDPEPVENGLYTLFDNEAAGAGNTGSGTVRELPYSRVVTVRLNAKTHEATLVRSVDQPTKLSASSQGNAQTMRNGDLLVGWGSLPYVSEFSRSGKLLFNAQFPTGVNTYRAYRFDWK</sequence>
<gene>
    <name evidence="2" type="ORF">MOV08_33640</name>
</gene>
<dbReference type="InterPro" id="IPR039535">
    <property type="entry name" value="ASST-like"/>
</dbReference>
<evidence type="ECO:0000256" key="1">
    <source>
        <dbReference type="SAM" id="SignalP"/>
    </source>
</evidence>
<dbReference type="PANTHER" id="PTHR35340">
    <property type="entry name" value="PQQ ENZYME REPEAT PROTEIN-RELATED"/>
    <property type="match status" value="1"/>
</dbReference>
<dbReference type="EMBL" id="CP095749">
    <property type="protein sequence ID" value="WEB43735.1"/>
    <property type="molecule type" value="Genomic_DNA"/>
</dbReference>
<name>A0ABY8AFG4_9ACTN</name>
<evidence type="ECO:0000313" key="3">
    <source>
        <dbReference type="Proteomes" id="UP001218629"/>
    </source>
</evidence>
<evidence type="ECO:0000313" key="2">
    <source>
        <dbReference type="EMBL" id="WEB43735.1"/>
    </source>
</evidence>